<sequence length="146" mass="17117">MEEMQIMKKIRPEIILLDGIQSASGLLTFMDKPEDFPIQIKRTFWISRVPEGGVRGVHAHLEENQVLVCLQGRLKVFLEDLRGEKFQFELTEPNQALVLPALVWSEVTFHDAAILLVLSNKFFSEKDYIRKKQDFERLQQEYKVRL</sequence>
<feature type="domain" description="Sugar 3,4-ketoisomerase QdtA cupin" evidence="1">
    <location>
        <begin position="13"/>
        <end position="138"/>
    </location>
</feature>
<accession>A0A1H3PHX5</accession>
<dbReference type="InterPro" id="IPR014710">
    <property type="entry name" value="RmlC-like_jellyroll"/>
</dbReference>
<evidence type="ECO:0000259" key="1">
    <source>
        <dbReference type="Pfam" id="PF05523"/>
    </source>
</evidence>
<dbReference type="InterPro" id="IPR011051">
    <property type="entry name" value="RmlC_Cupin_sf"/>
</dbReference>
<keyword evidence="3" id="KW-1185">Reference proteome</keyword>
<organism evidence="2 3">
    <name type="scientific">Rhodonellum ikkaensis</name>
    <dbReference type="NCBI Taxonomy" id="336829"/>
    <lineage>
        <taxon>Bacteria</taxon>
        <taxon>Pseudomonadati</taxon>
        <taxon>Bacteroidota</taxon>
        <taxon>Cytophagia</taxon>
        <taxon>Cytophagales</taxon>
        <taxon>Cytophagaceae</taxon>
        <taxon>Rhodonellum</taxon>
    </lineage>
</organism>
<proteinExistence type="predicted"/>
<evidence type="ECO:0000313" key="2">
    <source>
        <dbReference type="EMBL" id="SDZ00762.1"/>
    </source>
</evidence>
<gene>
    <name evidence="2" type="ORF">SAMN05444412_104279</name>
</gene>
<dbReference type="CDD" id="cd20292">
    <property type="entry name" value="cupin_QdtA-like"/>
    <property type="match status" value="1"/>
</dbReference>
<comment type="caution">
    <text evidence="2">The sequence shown here is derived from an EMBL/GenBank/DDBJ whole genome shotgun (WGS) entry which is preliminary data.</text>
</comment>
<dbReference type="SUPFAM" id="SSF51182">
    <property type="entry name" value="RmlC-like cupins"/>
    <property type="match status" value="1"/>
</dbReference>
<name>A0A1H3PHX5_9BACT</name>
<dbReference type="Gene3D" id="2.60.120.10">
    <property type="entry name" value="Jelly Rolls"/>
    <property type="match status" value="1"/>
</dbReference>
<protein>
    <submittedName>
        <fullName evidence="2">WxcM-like, C-terminal</fullName>
    </submittedName>
</protein>
<evidence type="ECO:0000313" key="3">
    <source>
        <dbReference type="Proteomes" id="UP000199663"/>
    </source>
</evidence>
<reference evidence="2 3" key="1">
    <citation type="submission" date="2016-10" db="EMBL/GenBank/DDBJ databases">
        <authorList>
            <person name="Varghese N."/>
            <person name="Submissions S."/>
        </authorList>
    </citation>
    <scope>NUCLEOTIDE SEQUENCE [LARGE SCALE GENOMIC DNA]</scope>
    <source>
        <strain evidence="2 3">DSM 17997</strain>
    </source>
</reference>
<dbReference type="Proteomes" id="UP000199663">
    <property type="component" value="Unassembled WGS sequence"/>
</dbReference>
<dbReference type="InterPro" id="IPR008894">
    <property type="entry name" value="QdtA_cupin_dom"/>
</dbReference>
<dbReference type="EMBL" id="FNQC01000004">
    <property type="protein sequence ID" value="SDZ00762.1"/>
    <property type="molecule type" value="Genomic_DNA"/>
</dbReference>
<dbReference type="Pfam" id="PF05523">
    <property type="entry name" value="FdtA"/>
    <property type="match status" value="1"/>
</dbReference>